<evidence type="ECO:0000256" key="1">
    <source>
        <dbReference type="SAM" id="MobiDB-lite"/>
    </source>
</evidence>
<accession>A0A8H7CY79</accession>
<keyword evidence="3" id="KW-1185">Reference proteome</keyword>
<dbReference type="OrthoDB" id="10037289at2759"/>
<dbReference type="Proteomes" id="UP000620124">
    <property type="component" value="Unassembled WGS sequence"/>
</dbReference>
<proteinExistence type="predicted"/>
<gene>
    <name evidence="2" type="ORF">MVEN_01221000</name>
</gene>
<evidence type="ECO:0000313" key="3">
    <source>
        <dbReference type="Proteomes" id="UP000620124"/>
    </source>
</evidence>
<organism evidence="2 3">
    <name type="scientific">Mycena venus</name>
    <dbReference type="NCBI Taxonomy" id="2733690"/>
    <lineage>
        <taxon>Eukaryota</taxon>
        <taxon>Fungi</taxon>
        <taxon>Dikarya</taxon>
        <taxon>Basidiomycota</taxon>
        <taxon>Agaricomycotina</taxon>
        <taxon>Agaricomycetes</taxon>
        <taxon>Agaricomycetidae</taxon>
        <taxon>Agaricales</taxon>
        <taxon>Marasmiineae</taxon>
        <taxon>Mycenaceae</taxon>
        <taxon>Mycena</taxon>
    </lineage>
</organism>
<evidence type="ECO:0000313" key="2">
    <source>
        <dbReference type="EMBL" id="KAF7352557.1"/>
    </source>
</evidence>
<protein>
    <submittedName>
        <fullName evidence="2">Uncharacterized protein</fullName>
    </submittedName>
</protein>
<comment type="caution">
    <text evidence="2">The sequence shown here is derived from an EMBL/GenBank/DDBJ whole genome shotgun (WGS) entry which is preliminary data.</text>
</comment>
<feature type="region of interest" description="Disordered" evidence="1">
    <location>
        <begin position="235"/>
        <end position="270"/>
    </location>
</feature>
<feature type="compositionally biased region" description="Acidic residues" evidence="1">
    <location>
        <begin position="244"/>
        <end position="256"/>
    </location>
</feature>
<sequence length="292" mass="32922">MRGARACVACTAFYSKVGRKDCYIWCGCSRNLIVSVTTSTSTMPAAVENTATFPAGYTYAFLNPKYFVSTKTEQITENLLKEAKSHRGNGKLDVIDSALTTLHSKIVKKDWDGAFLILEALLIFNECEDYWPMSDDGKRVELINKVYGASLVTVLRALQKAGYLDVTHFPSLETLLKEATKWCEVMKSISCQSDYDLVCKAIVARLFSKSAADEVAEKTRLTAWVASRSQEERDEFHRIAREAAEDEDEEDSDDEEGPWHAGGSELDEDVKNNDFVLSRVRKEYKDYLAKQR</sequence>
<dbReference type="AlphaFoldDB" id="A0A8H7CY79"/>
<dbReference type="EMBL" id="JACAZI010000009">
    <property type="protein sequence ID" value="KAF7352557.1"/>
    <property type="molecule type" value="Genomic_DNA"/>
</dbReference>
<reference evidence="2" key="1">
    <citation type="submission" date="2020-05" db="EMBL/GenBank/DDBJ databases">
        <title>Mycena genomes resolve the evolution of fungal bioluminescence.</title>
        <authorList>
            <person name="Tsai I.J."/>
        </authorList>
    </citation>
    <scope>NUCLEOTIDE SEQUENCE</scope>
    <source>
        <strain evidence="2">CCC161011</strain>
    </source>
</reference>
<name>A0A8H7CY79_9AGAR</name>